<dbReference type="InterPro" id="IPR037053">
    <property type="entry name" value="Phage_tail_collar_dom_sf"/>
</dbReference>
<name>A0ABX7BQ46_9CAUL</name>
<sequence>MNPIIGEIRMMAGGSCPDGWLPCDGRAVPIATYPHLYSLFGTIYGGDGNTTFGLPDMRGRLPVCVGQGANLSLRSLGEQFGQQYATLTLAQIPQHSHDLNYSGGLGTSLIPGVDLMHATVQQDSRAYRPKTSPSDTSQICAPHAVTSAGGNQPHTNLMPAQTIAFIVCVKGRYPN</sequence>
<proteinExistence type="predicted"/>
<dbReference type="RefSeq" id="WP_201104081.1">
    <property type="nucleotide sequence ID" value="NZ_CP067977.1"/>
</dbReference>
<protein>
    <submittedName>
        <fullName evidence="2">Tail fiber protein</fullName>
    </submittedName>
</protein>
<organism evidence="2 3">
    <name type="scientific">Brevundimonas vitisensis</name>
    <dbReference type="NCBI Taxonomy" id="2800818"/>
    <lineage>
        <taxon>Bacteria</taxon>
        <taxon>Pseudomonadati</taxon>
        <taxon>Pseudomonadota</taxon>
        <taxon>Alphaproteobacteria</taxon>
        <taxon>Caulobacterales</taxon>
        <taxon>Caulobacteraceae</taxon>
        <taxon>Brevundimonas</taxon>
    </lineage>
</organism>
<accession>A0ABX7BQ46</accession>
<dbReference type="EMBL" id="CP067977">
    <property type="protein sequence ID" value="QQQ19718.1"/>
    <property type="molecule type" value="Genomic_DNA"/>
</dbReference>
<dbReference type="Gene3D" id="3.90.1340.10">
    <property type="entry name" value="Phage tail collar domain"/>
    <property type="match status" value="1"/>
</dbReference>
<dbReference type="Proteomes" id="UP000595448">
    <property type="component" value="Chromosome"/>
</dbReference>
<evidence type="ECO:0000259" key="1">
    <source>
        <dbReference type="Pfam" id="PF07484"/>
    </source>
</evidence>
<dbReference type="InterPro" id="IPR011083">
    <property type="entry name" value="Phage_tail_collar_dom"/>
</dbReference>
<dbReference type="Pfam" id="PF07484">
    <property type="entry name" value="Collar"/>
    <property type="match status" value="1"/>
</dbReference>
<evidence type="ECO:0000313" key="3">
    <source>
        <dbReference type="Proteomes" id="UP000595448"/>
    </source>
</evidence>
<dbReference type="SUPFAM" id="SSF88874">
    <property type="entry name" value="Receptor-binding domain of short tail fibre protein gp12"/>
    <property type="match status" value="1"/>
</dbReference>
<keyword evidence="3" id="KW-1185">Reference proteome</keyword>
<gene>
    <name evidence="2" type="ORF">JIP62_06415</name>
</gene>
<reference evidence="2 3" key="1">
    <citation type="submission" date="2021-01" db="EMBL/GenBank/DDBJ databases">
        <title>Brevundimonas vitis sp. nov., an bacterium isolated from grape (Vitis vinifera).</title>
        <authorList>
            <person name="Jiang L."/>
            <person name="Lee J."/>
        </authorList>
    </citation>
    <scope>NUCLEOTIDE SEQUENCE [LARGE SCALE GENOMIC DNA]</scope>
    <source>
        <strain evidence="2 3">GRTSA-9</strain>
    </source>
</reference>
<feature type="domain" description="Phage tail collar" evidence="1">
    <location>
        <begin position="6"/>
        <end position="62"/>
    </location>
</feature>
<evidence type="ECO:0000313" key="2">
    <source>
        <dbReference type="EMBL" id="QQQ19718.1"/>
    </source>
</evidence>